<dbReference type="Proteomes" id="UP000004816">
    <property type="component" value="Unassembled WGS sequence"/>
</dbReference>
<sequence length="72" mass="7404">MRRTLCLPNDGGACRWGVATLDQSTARSGHVGAYAYAGGWPGRPLAGSGYPEGPTAARAAAFDFFCAPGMIV</sequence>
<accession>E5XKW8</accession>
<gene>
    <name evidence="1" type="ORF">HMPREF9336_00137</name>
</gene>
<dbReference type="AlphaFoldDB" id="E5XKW8"/>
<evidence type="ECO:0000313" key="2">
    <source>
        <dbReference type="Proteomes" id="UP000004816"/>
    </source>
</evidence>
<reference evidence="1 2" key="1">
    <citation type="journal article" date="2011" name="Stand. Genomic Sci.">
        <title>High quality draft genome sequence of Segniliparus rugosus CDC 945(T)= (ATCC BAA-974(T)).</title>
        <authorList>
            <person name="Earl A.M."/>
            <person name="Desjardins C.A."/>
            <person name="Fitzgerald M.G."/>
            <person name="Arachchi H.M."/>
            <person name="Zeng Q."/>
            <person name="Mehta T."/>
            <person name="Griggs A."/>
            <person name="Birren B.W."/>
            <person name="Toney N.C."/>
            <person name="Carr J."/>
            <person name="Posey J."/>
            <person name="Butler W.R."/>
        </authorList>
    </citation>
    <scope>NUCLEOTIDE SEQUENCE [LARGE SCALE GENOMIC DNA]</scope>
    <source>
        <strain evidence="2">ATCC BAA-974 / DSM 45345 / CCUG 50838 / CIP 108380 / JCM 13579 / CDC 945</strain>
    </source>
</reference>
<evidence type="ECO:0000313" key="1">
    <source>
        <dbReference type="EMBL" id="EFV14950.1"/>
    </source>
</evidence>
<dbReference type="STRING" id="679197.HMPREF9336_00137"/>
<keyword evidence="2" id="KW-1185">Reference proteome</keyword>
<organism evidence="1 2">
    <name type="scientific">Segniliparus rugosus (strain ATCC BAA-974 / DSM 45345 / CCUG 50838 / CIP 108380 / JCM 13579 / CDC 945)</name>
    <dbReference type="NCBI Taxonomy" id="679197"/>
    <lineage>
        <taxon>Bacteria</taxon>
        <taxon>Bacillati</taxon>
        <taxon>Actinomycetota</taxon>
        <taxon>Actinomycetes</taxon>
        <taxon>Mycobacteriales</taxon>
        <taxon>Segniliparaceae</taxon>
        <taxon>Segniliparus</taxon>
    </lineage>
</organism>
<comment type="caution">
    <text evidence="1">The sequence shown here is derived from an EMBL/GenBank/DDBJ whole genome shotgun (WGS) entry which is preliminary data.</text>
</comment>
<protein>
    <submittedName>
        <fullName evidence="1">Uncharacterized protein</fullName>
    </submittedName>
</protein>
<proteinExistence type="predicted"/>
<name>E5XKW8_SEGRC</name>
<dbReference type="HOGENOM" id="CLU_2720045_0_0_11"/>
<dbReference type="EMBL" id="ACZI02000003">
    <property type="protein sequence ID" value="EFV14950.1"/>
    <property type="molecule type" value="Genomic_DNA"/>
</dbReference>